<name>A0A7T4N381_9BURK</name>
<proteinExistence type="predicted"/>
<keyword evidence="1" id="KW-0472">Membrane</keyword>
<dbReference type="InterPro" id="IPR025333">
    <property type="entry name" value="DUF4239"/>
</dbReference>
<keyword evidence="3" id="KW-1185">Reference proteome</keyword>
<dbReference type="AlphaFoldDB" id="A0A7T4N381"/>
<gene>
    <name evidence="2" type="ORF">I6I06_02395</name>
</gene>
<keyword evidence="1" id="KW-1133">Transmembrane helix</keyword>
<dbReference type="KEGG" id="pgis:I6I06_02395"/>
<evidence type="ECO:0000313" key="3">
    <source>
        <dbReference type="Proteomes" id="UP000595610"/>
    </source>
</evidence>
<dbReference type="Proteomes" id="UP000595610">
    <property type="component" value="Chromosome 1"/>
</dbReference>
<evidence type="ECO:0000256" key="1">
    <source>
        <dbReference type="SAM" id="Phobius"/>
    </source>
</evidence>
<evidence type="ECO:0000313" key="2">
    <source>
        <dbReference type="EMBL" id="QQC64364.1"/>
    </source>
</evidence>
<accession>A0A7T4N381</accession>
<reference evidence="2 3" key="1">
    <citation type="submission" date="2020-12" db="EMBL/GenBank/DDBJ databases">
        <title>FDA dAtabase for Regulatory Grade micrObial Sequences (FDA-ARGOS): Supporting development and validation of Infectious Disease Dx tests.</title>
        <authorList>
            <person name="Nelson B."/>
            <person name="Plummer A."/>
            <person name="Tallon L."/>
            <person name="Sadzewicz L."/>
            <person name="Zhao X."/>
            <person name="Boylan J."/>
            <person name="Ott S."/>
            <person name="Bowen H."/>
            <person name="Vavikolanu K."/>
            <person name="Mehta A."/>
            <person name="Aluvathingal J."/>
            <person name="Nadendla S."/>
            <person name="Myers T."/>
            <person name="Yan Y."/>
            <person name="Sichtig H."/>
        </authorList>
    </citation>
    <scope>NUCLEOTIDE SEQUENCE [LARGE SCALE GENOMIC DNA]</scope>
    <source>
        <strain evidence="2 3">FDAARGOS_1049</strain>
    </source>
</reference>
<feature type="transmembrane region" description="Helical" evidence="1">
    <location>
        <begin position="181"/>
        <end position="199"/>
    </location>
</feature>
<feature type="transmembrane region" description="Helical" evidence="1">
    <location>
        <begin position="40"/>
        <end position="60"/>
    </location>
</feature>
<dbReference type="EMBL" id="CP066075">
    <property type="protein sequence ID" value="QQC64364.1"/>
    <property type="molecule type" value="Genomic_DNA"/>
</dbReference>
<organism evidence="2 3">
    <name type="scientific">Paraburkholderia ginsengisoli</name>
    <dbReference type="NCBI Taxonomy" id="311231"/>
    <lineage>
        <taxon>Bacteria</taxon>
        <taxon>Pseudomonadati</taxon>
        <taxon>Pseudomonadota</taxon>
        <taxon>Betaproteobacteria</taxon>
        <taxon>Burkholderiales</taxon>
        <taxon>Burkholderiaceae</taxon>
        <taxon>Paraburkholderia</taxon>
    </lineage>
</organism>
<protein>
    <submittedName>
        <fullName evidence="2">DUF4239 domain-containing protein</fullName>
    </submittedName>
</protein>
<feature type="transmembrane region" description="Helical" evidence="1">
    <location>
        <begin position="205"/>
        <end position="227"/>
    </location>
</feature>
<keyword evidence="1" id="KW-0812">Transmembrane</keyword>
<sequence length="255" mass="27645">MNPIVTSALCAGLVFAGGVGGIVLHRLLPETHQTTETRDVVRLAIGMLSVLASLVLGLLISTAKASSDGTDHDVRSFSADVILLSETLRDYGQTAAIPAGLLRDFTVQTIQDIWPTDEAPAELADERTGQILEHVREQIRALQPVDTGQHWLQDQALQIVTSLIRQRWQLIEHQGPNIRPIVLVVLVSWITVIFASFGFNAPQNATVVTAFLVGACAIGGAVFLVLAMDNPFHGLLRISPIPMQNALIHVTSWSR</sequence>
<dbReference type="Pfam" id="PF14023">
    <property type="entry name" value="Bestrophin-like"/>
    <property type="match status" value="1"/>
</dbReference>
<dbReference type="RefSeq" id="WP_042322983.1">
    <property type="nucleotide sequence ID" value="NZ_CP066075.1"/>
</dbReference>